<dbReference type="SUPFAM" id="SSF56925">
    <property type="entry name" value="OMPA-like"/>
    <property type="match status" value="1"/>
</dbReference>
<dbReference type="Gene3D" id="2.40.160.20">
    <property type="match status" value="1"/>
</dbReference>
<feature type="signal peptide" evidence="1">
    <location>
        <begin position="1"/>
        <end position="18"/>
    </location>
</feature>
<dbReference type="KEGG" id="hdh:G5B40_06625"/>
<dbReference type="InterPro" id="IPR011250">
    <property type="entry name" value="OMP/PagP_B-barrel"/>
</dbReference>
<keyword evidence="1" id="KW-0732">Signal</keyword>
<gene>
    <name evidence="2" type="ORF">G5B40_06625</name>
</gene>
<dbReference type="Proteomes" id="UP000503336">
    <property type="component" value="Chromosome"/>
</dbReference>
<evidence type="ECO:0008006" key="4">
    <source>
        <dbReference type="Google" id="ProtNLM"/>
    </source>
</evidence>
<accession>A0A7L5BU93</accession>
<protein>
    <recommendedName>
        <fullName evidence="4">Outer membrane protein beta-barrel domain-containing protein</fullName>
    </recommendedName>
</protein>
<name>A0A7L5BU93_9RHOB</name>
<dbReference type="RefSeq" id="WP_165096584.1">
    <property type="nucleotide sequence ID" value="NZ_CP049056.1"/>
</dbReference>
<reference evidence="2 3" key="1">
    <citation type="submission" date="2020-02" db="EMBL/GenBank/DDBJ databases">
        <title>complete genome sequence of Rhodobacteraceae bacterium.</title>
        <authorList>
            <person name="Park J."/>
            <person name="Kim Y.-S."/>
            <person name="Kim K.-H."/>
        </authorList>
    </citation>
    <scope>NUCLEOTIDE SEQUENCE [LARGE SCALE GENOMIC DNA]</scope>
    <source>
        <strain evidence="2 3">RR4-56</strain>
    </source>
</reference>
<organism evidence="2 3">
    <name type="scientific">Pikeienuella piscinae</name>
    <dbReference type="NCBI Taxonomy" id="2748098"/>
    <lineage>
        <taxon>Bacteria</taxon>
        <taxon>Pseudomonadati</taxon>
        <taxon>Pseudomonadota</taxon>
        <taxon>Alphaproteobacteria</taxon>
        <taxon>Rhodobacterales</taxon>
        <taxon>Paracoccaceae</taxon>
        <taxon>Pikeienuella</taxon>
    </lineage>
</organism>
<dbReference type="AlphaFoldDB" id="A0A7L5BU93"/>
<keyword evidence="3" id="KW-1185">Reference proteome</keyword>
<evidence type="ECO:0000313" key="3">
    <source>
        <dbReference type="Proteomes" id="UP000503336"/>
    </source>
</evidence>
<sequence length="247" mass="26642">MLRRFLFALLLIPSAAFSQDKAEGWSGRATIYGWLPAIDADVGVDGPRGGRLNGSGSAGIDNVLEALKFAVFVNGELRRGRFGIVGDIVYADLDFDGRSSLGVRRKLGMTSFLGTGLLAWRTWEDDAAWFDLMGGARVVRTKATVSRSGALISASGSSTSAWVDPVIGARGRYPIAERSSVFGLANVGGFGVGSEIAWEAMAGVSYEFNENIEAELAFRYIYMDYESGSLEQTLEMYGPVVGLTFRF</sequence>
<evidence type="ECO:0000256" key="1">
    <source>
        <dbReference type="SAM" id="SignalP"/>
    </source>
</evidence>
<dbReference type="EMBL" id="CP049056">
    <property type="protein sequence ID" value="QIE55152.1"/>
    <property type="molecule type" value="Genomic_DNA"/>
</dbReference>
<feature type="chain" id="PRO_5029833612" description="Outer membrane protein beta-barrel domain-containing protein" evidence="1">
    <location>
        <begin position="19"/>
        <end position="247"/>
    </location>
</feature>
<proteinExistence type="predicted"/>
<evidence type="ECO:0000313" key="2">
    <source>
        <dbReference type="EMBL" id="QIE55152.1"/>
    </source>
</evidence>